<feature type="domain" description="PepSY" evidence="3">
    <location>
        <begin position="44"/>
        <end position="100"/>
    </location>
</feature>
<feature type="region of interest" description="Disordered" evidence="1">
    <location>
        <begin position="112"/>
        <end position="135"/>
    </location>
</feature>
<organism evidence="4 5">
    <name type="scientific">Clostridium sardiniense</name>
    <name type="common">Clostridium absonum</name>
    <dbReference type="NCBI Taxonomy" id="29369"/>
    <lineage>
        <taxon>Bacteria</taxon>
        <taxon>Bacillati</taxon>
        <taxon>Bacillota</taxon>
        <taxon>Clostridia</taxon>
        <taxon>Eubacteriales</taxon>
        <taxon>Clostridiaceae</taxon>
        <taxon>Clostridium</taxon>
    </lineage>
</organism>
<evidence type="ECO:0000313" key="5">
    <source>
        <dbReference type="Proteomes" id="UP001299068"/>
    </source>
</evidence>
<keyword evidence="2" id="KW-1133">Transmembrane helix</keyword>
<dbReference type="Pfam" id="PF03413">
    <property type="entry name" value="PepSY"/>
    <property type="match status" value="2"/>
</dbReference>
<dbReference type="RefSeq" id="WP_221859236.1">
    <property type="nucleotide sequence ID" value="NZ_JAIKTU010000003.1"/>
</dbReference>
<keyword evidence="2" id="KW-0472">Membrane</keyword>
<dbReference type="InterPro" id="IPR025711">
    <property type="entry name" value="PepSY"/>
</dbReference>
<evidence type="ECO:0000256" key="2">
    <source>
        <dbReference type="SAM" id="Phobius"/>
    </source>
</evidence>
<sequence>MSKFLKSILSGIAVVIISSGIITYASNTQKTTKSQPTLSQKSLIDSNKAKQLMLSKVPGGTFIEFSFDNDETPEYEGKIIKGNIEYEITVNAKNGSIIKFEKENISITNYSNTNTTSNETSDVNNTSNKTTTTSNKTSNFISAEKAKEIMKNKVGSSNFVSFYFDNDETPEYEGKIIKGNIEYEITVNAENGSVTEFDKDISDDNHDD</sequence>
<keyword evidence="5" id="KW-1185">Reference proteome</keyword>
<dbReference type="Proteomes" id="UP001299068">
    <property type="component" value="Unassembled WGS sequence"/>
</dbReference>
<evidence type="ECO:0000313" key="4">
    <source>
        <dbReference type="EMBL" id="MBY0754521.1"/>
    </source>
</evidence>
<gene>
    <name evidence="4" type="ORF">K5V21_03525</name>
</gene>
<keyword evidence="2" id="KW-0812">Transmembrane</keyword>
<proteinExistence type="predicted"/>
<feature type="domain" description="PepSY" evidence="3">
    <location>
        <begin position="141"/>
        <end position="196"/>
    </location>
</feature>
<name>A0ABS7KUN0_CLOSR</name>
<accession>A0ABS7KUN0</accession>
<dbReference type="EMBL" id="JAIKTU010000003">
    <property type="protein sequence ID" value="MBY0754521.1"/>
    <property type="molecule type" value="Genomic_DNA"/>
</dbReference>
<reference evidence="4 5" key="1">
    <citation type="journal article" date="2021" name="Cell Host Microbe">
        <title>in vivo commensal control of Clostridioides difficile virulence.</title>
        <authorList>
            <person name="Girinathan B.P."/>
            <person name="Dibenedetto N."/>
            <person name="Worley J.N."/>
            <person name="Peltier J."/>
            <person name="Arrieta-Ortiz M.L."/>
            <person name="Rupa Christinal Immanuel S."/>
            <person name="Lavin R."/>
            <person name="Delaney M.L."/>
            <person name="Cummins C."/>
            <person name="Hoffmann M."/>
            <person name="Luo Y."/>
            <person name="Gonzalez-Escalona N."/>
            <person name="Allard M."/>
            <person name="Onderdonk A.B."/>
            <person name="Gerber G.K."/>
            <person name="Sonenshein A.L."/>
            <person name="Baliga N."/>
            <person name="Dupuy B."/>
            <person name="Bry L."/>
        </authorList>
    </citation>
    <scope>NUCLEOTIDE SEQUENCE [LARGE SCALE GENOMIC DNA]</scope>
    <source>
        <strain evidence="4 5">DSM 599</strain>
    </source>
</reference>
<evidence type="ECO:0000256" key="1">
    <source>
        <dbReference type="SAM" id="MobiDB-lite"/>
    </source>
</evidence>
<evidence type="ECO:0000259" key="3">
    <source>
        <dbReference type="Pfam" id="PF03413"/>
    </source>
</evidence>
<protein>
    <submittedName>
        <fullName evidence="4">PepSY domain-containing protein</fullName>
    </submittedName>
</protein>
<dbReference type="Gene3D" id="3.10.450.40">
    <property type="match status" value="2"/>
</dbReference>
<comment type="caution">
    <text evidence="4">The sequence shown here is derived from an EMBL/GenBank/DDBJ whole genome shotgun (WGS) entry which is preliminary data.</text>
</comment>
<feature type="transmembrane region" description="Helical" evidence="2">
    <location>
        <begin position="7"/>
        <end position="26"/>
    </location>
</feature>